<dbReference type="EMBL" id="LT840184">
    <property type="protein sequence ID" value="SMF87741.1"/>
    <property type="molecule type" value="Genomic_DNA"/>
</dbReference>
<dbReference type="GO" id="GO:0051213">
    <property type="term" value="F:dioxygenase activity"/>
    <property type="evidence" value="ECO:0007669"/>
    <property type="project" value="UniProtKB-KW"/>
</dbReference>
<dbReference type="STRING" id="1313296.SAMN05661091_3887"/>
<evidence type="ECO:0000259" key="2">
    <source>
        <dbReference type="PROSITE" id="PS51819"/>
    </source>
</evidence>
<dbReference type="PROSITE" id="PS51819">
    <property type="entry name" value="VOC"/>
    <property type="match status" value="1"/>
</dbReference>
<name>A0A1X7HJE7_9BACL</name>
<dbReference type="InterPro" id="IPR029068">
    <property type="entry name" value="Glyas_Bleomycin-R_OHBP_Dase"/>
</dbReference>
<dbReference type="GO" id="GO:0046872">
    <property type="term" value="F:metal ion binding"/>
    <property type="evidence" value="ECO:0007669"/>
    <property type="project" value="UniProtKB-KW"/>
</dbReference>
<dbReference type="InterPro" id="IPR037523">
    <property type="entry name" value="VOC_core"/>
</dbReference>
<dbReference type="InterPro" id="IPR051332">
    <property type="entry name" value="Fosfomycin_Res_Enzymes"/>
</dbReference>
<dbReference type="RefSeq" id="WP_208914692.1">
    <property type="nucleotide sequence ID" value="NZ_LT840184.1"/>
</dbReference>
<keyword evidence="3" id="KW-0560">Oxidoreductase</keyword>
<organism evidence="3 4">
    <name type="scientific">Paenibacillus uliginis N3/975</name>
    <dbReference type="NCBI Taxonomy" id="1313296"/>
    <lineage>
        <taxon>Bacteria</taxon>
        <taxon>Bacillati</taxon>
        <taxon>Bacillota</taxon>
        <taxon>Bacilli</taxon>
        <taxon>Bacillales</taxon>
        <taxon>Paenibacillaceae</taxon>
        <taxon>Paenibacillus</taxon>
    </lineage>
</organism>
<reference evidence="3 4" key="1">
    <citation type="submission" date="2017-04" db="EMBL/GenBank/DDBJ databases">
        <authorList>
            <person name="Afonso C.L."/>
            <person name="Miller P.J."/>
            <person name="Scott M.A."/>
            <person name="Spackman E."/>
            <person name="Goraichik I."/>
            <person name="Dimitrov K.M."/>
            <person name="Suarez D.L."/>
            <person name="Swayne D.E."/>
        </authorList>
    </citation>
    <scope>NUCLEOTIDE SEQUENCE [LARGE SCALE GENOMIC DNA]</scope>
    <source>
        <strain evidence="3 4">N3/975</strain>
    </source>
</reference>
<dbReference type="PANTHER" id="PTHR36113">
    <property type="entry name" value="LYASE, PUTATIVE-RELATED-RELATED"/>
    <property type="match status" value="1"/>
</dbReference>
<evidence type="ECO:0000313" key="3">
    <source>
        <dbReference type="EMBL" id="SMF87741.1"/>
    </source>
</evidence>
<keyword evidence="3" id="KW-0223">Dioxygenase</keyword>
<keyword evidence="4" id="KW-1185">Reference proteome</keyword>
<sequence>MLHHVEINISDLNRSREFWGWLLTELGYHPYQEWDSGISWKQGATYLVFVQTEERFLSHPYHRRRTGLNHLAFHATSRQQVDDMASELKRKGIAVLYEDKYPNAGGPGHYAVFFEDPDRIKVELVAPDHE</sequence>
<dbReference type="InterPro" id="IPR004360">
    <property type="entry name" value="Glyas_Fos-R_dOase_dom"/>
</dbReference>
<dbReference type="SUPFAM" id="SSF54593">
    <property type="entry name" value="Glyoxalase/Bleomycin resistance protein/Dihydroxybiphenyl dioxygenase"/>
    <property type="match status" value="1"/>
</dbReference>
<protein>
    <submittedName>
        <fullName evidence="3">Catechol 2,3-dioxygenase</fullName>
    </submittedName>
</protein>
<gene>
    <name evidence="3" type="ORF">SAMN05661091_3887</name>
</gene>
<dbReference type="Proteomes" id="UP000192940">
    <property type="component" value="Chromosome I"/>
</dbReference>
<dbReference type="Pfam" id="PF00903">
    <property type="entry name" value="Glyoxalase"/>
    <property type="match status" value="1"/>
</dbReference>
<dbReference type="PANTHER" id="PTHR36113:SF6">
    <property type="entry name" value="FOSFOMYCIN RESISTANCE PROTEIN FOSX"/>
    <property type="match status" value="1"/>
</dbReference>
<evidence type="ECO:0000313" key="4">
    <source>
        <dbReference type="Proteomes" id="UP000192940"/>
    </source>
</evidence>
<evidence type="ECO:0000256" key="1">
    <source>
        <dbReference type="ARBA" id="ARBA00022723"/>
    </source>
</evidence>
<feature type="domain" description="VOC" evidence="2">
    <location>
        <begin position="1"/>
        <end position="127"/>
    </location>
</feature>
<accession>A0A1X7HJE7</accession>
<dbReference type="AlphaFoldDB" id="A0A1X7HJE7"/>
<keyword evidence="1" id="KW-0479">Metal-binding</keyword>
<dbReference type="CDD" id="cd07242">
    <property type="entry name" value="VOC_BsYqjT"/>
    <property type="match status" value="1"/>
</dbReference>
<dbReference type="Gene3D" id="3.10.180.10">
    <property type="entry name" value="2,3-Dihydroxybiphenyl 1,2-Dioxygenase, domain 1"/>
    <property type="match status" value="1"/>
</dbReference>
<proteinExistence type="predicted"/>